<dbReference type="PANTHER" id="PTHR43335:SF4">
    <property type="entry name" value="ABC TRANSPORTER, ATP-BINDING PROTEIN"/>
    <property type="match status" value="1"/>
</dbReference>
<gene>
    <name evidence="6" type="ORF">C448_05788</name>
</gene>
<dbReference type="OrthoDB" id="40048at2157"/>
<dbReference type="SMART" id="SM00382">
    <property type="entry name" value="AAA"/>
    <property type="match status" value="1"/>
</dbReference>
<sequence>MNDNGSTTPPLRADRLEKSYGYFRAVDDVSFTIDRASTVGLFGPNGAGKTTLLRMLAGIVEPTRGRVLLNGVERTTDSHGSVGVLTHDSMLYDALTARENLRFHAQLHGVETVAERCETVLDTVGLSHRASHRPDEFSHGLRKRLSLARALIHDPDILLLDEPYAGLDRRSIETLSDILNGFADRTVVLATHDLDRGFERCTRALIIADGRLEADLATDSLSSTAFERTYEQAIGLTEARS</sequence>
<dbReference type="eggNOG" id="arCOG00194">
    <property type="taxonomic scope" value="Archaea"/>
</dbReference>
<dbReference type="EMBL" id="AOMC01000085">
    <property type="protein sequence ID" value="EMA46879.1"/>
    <property type="molecule type" value="Genomic_DNA"/>
</dbReference>
<evidence type="ECO:0000313" key="7">
    <source>
        <dbReference type="Proteomes" id="UP000011568"/>
    </source>
</evidence>
<dbReference type="Pfam" id="PF00005">
    <property type="entry name" value="ABC_tran"/>
    <property type="match status" value="1"/>
</dbReference>
<dbReference type="GO" id="GO:0016887">
    <property type="term" value="F:ATP hydrolysis activity"/>
    <property type="evidence" value="ECO:0007669"/>
    <property type="project" value="InterPro"/>
</dbReference>
<keyword evidence="7" id="KW-1185">Reference proteome</keyword>
<evidence type="ECO:0000256" key="2">
    <source>
        <dbReference type="ARBA" id="ARBA00022448"/>
    </source>
</evidence>
<evidence type="ECO:0000313" key="6">
    <source>
        <dbReference type="EMBL" id="EMA46879.1"/>
    </source>
</evidence>
<evidence type="ECO:0000256" key="4">
    <source>
        <dbReference type="ARBA" id="ARBA00022840"/>
    </source>
</evidence>
<dbReference type="InterPro" id="IPR027417">
    <property type="entry name" value="P-loop_NTPase"/>
</dbReference>
<dbReference type="InterPro" id="IPR003593">
    <property type="entry name" value="AAA+_ATPase"/>
</dbReference>
<dbReference type="RefSeq" id="WP_004052647.1">
    <property type="nucleotide sequence ID" value="NZ_AOMC01000085.1"/>
</dbReference>
<feature type="domain" description="ABC transporter" evidence="5">
    <location>
        <begin position="11"/>
        <end position="234"/>
    </location>
</feature>
<dbReference type="PANTHER" id="PTHR43335">
    <property type="entry name" value="ABC TRANSPORTER, ATP-BINDING PROTEIN"/>
    <property type="match status" value="1"/>
</dbReference>
<keyword evidence="2" id="KW-0813">Transport</keyword>
<proteinExistence type="inferred from homology"/>
<dbReference type="STRING" id="931277.C448_05788"/>
<dbReference type="AlphaFoldDB" id="M0MQ58"/>
<dbReference type="GO" id="GO:0005524">
    <property type="term" value="F:ATP binding"/>
    <property type="evidence" value="ECO:0007669"/>
    <property type="project" value="UniProtKB-KW"/>
</dbReference>
<protein>
    <submittedName>
        <fullName evidence="6">ABC-type transport system ATP-binding protein</fullName>
    </submittedName>
</protein>
<dbReference type="InterPro" id="IPR003439">
    <property type="entry name" value="ABC_transporter-like_ATP-bd"/>
</dbReference>
<evidence type="ECO:0000256" key="1">
    <source>
        <dbReference type="ARBA" id="ARBA00005417"/>
    </source>
</evidence>
<keyword evidence="4 6" id="KW-0067">ATP-binding</keyword>
<keyword evidence="3" id="KW-0547">Nucleotide-binding</keyword>
<name>M0MQ58_HALMO</name>
<comment type="caution">
    <text evidence="6">The sequence shown here is derived from an EMBL/GenBank/DDBJ whole genome shotgun (WGS) entry which is preliminary data.</text>
</comment>
<dbReference type="Gene3D" id="3.40.50.300">
    <property type="entry name" value="P-loop containing nucleotide triphosphate hydrolases"/>
    <property type="match status" value="1"/>
</dbReference>
<comment type="similarity">
    <text evidence="1">Belongs to the ABC transporter superfamily.</text>
</comment>
<dbReference type="PROSITE" id="PS50893">
    <property type="entry name" value="ABC_TRANSPORTER_2"/>
    <property type="match status" value="1"/>
</dbReference>
<dbReference type="CDD" id="cd03230">
    <property type="entry name" value="ABC_DR_subfamily_A"/>
    <property type="match status" value="1"/>
</dbReference>
<organism evidence="6 7">
    <name type="scientific">Halococcus morrhuae DSM 1307</name>
    <dbReference type="NCBI Taxonomy" id="931277"/>
    <lineage>
        <taxon>Archaea</taxon>
        <taxon>Methanobacteriati</taxon>
        <taxon>Methanobacteriota</taxon>
        <taxon>Stenosarchaea group</taxon>
        <taxon>Halobacteria</taxon>
        <taxon>Halobacteriales</taxon>
        <taxon>Halococcaceae</taxon>
        <taxon>Halococcus</taxon>
    </lineage>
</organism>
<evidence type="ECO:0000259" key="5">
    <source>
        <dbReference type="PROSITE" id="PS50893"/>
    </source>
</evidence>
<accession>M0MQ58</accession>
<dbReference type="PATRIC" id="fig|931277.6.peg.1132"/>
<reference evidence="6 7" key="1">
    <citation type="journal article" date="2014" name="PLoS Genet.">
        <title>Phylogenetically driven sequencing of extremely halophilic archaea reveals strategies for static and dynamic osmo-response.</title>
        <authorList>
            <person name="Becker E.A."/>
            <person name="Seitzer P.M."/>
            <person name="Tritt A."/>
            <person name="Larsen D."/>
            <person name="Krusor M."/>
            <person name="Yao A.I."/>
            <person name="Wu D."/>
            <person name="Madern D."/>
            <person name="Eisen J.A."/>
            <person name="Darling A.E."/>
            <person name="Facciotti M.T."/>
        </authorList>
    </citation>
    <scope>NUCLEOTIDE SEQUENCE [LARGE SCALE GENOMIC DNA]</scope>
    <source>
        <strain evidence="6 7">DSM 1307</strain>
    </source>
</reference>
<evidence type="ECO:0000256" key="3">
    <source>
        <dbReference type="ARBA" id="ARBA00022741"/>
    </source>
</evidence>
<dbReference type="SUPFAM" id="SSF52540">
    <property type="entry name" value="P-loop containing nucleoside triphosphate hydrolases"/>
    <property type="match status" value="1"/>
</dbReference>
<dbReference type="Proteomes" id="UP000011568">
    <property type="component" value="Unassembled WGS sequence"/>
</dbReference>